<sequence>MEVQCDDKNRLGLPLYVLVFRVKDALPRGVSPVYFEWPSVINHLSHTEYIAEDVRSEGEPACCILVLVWWSSNFCKLIRFEVNDLLRMILFCL</sequence>
<evidence type="ECO:0000313" key="2">
    <source>
        <dbReference type="Proteomes" id="UP000838878"/>
    </source>
</evidence>
<reference evidence="1" key="1">
    <citation type="submission" date="2021-12" db="EMBL/GenBank/DDBJ databases">
        <authorList>
            <person name="Martin H S."/>
        </authorList>
    </citation>
    <scope>NUCLEOTIDE SEQUENCE</scope>
</reference>
<organism evidence="1 2">
    <name type="scientific">Brenthis ino</name>
    <name type="common">lesser marbled fritillary</name>
    <dbReference type="NCBI Taxonomy" id="405034"/>
    <lineage>
        <taxon>Eukaryota</taxon>
        <taxon>Metazoa</taxon>
        <taxon>Ecdysozoa</taxon>
        <taxon>Arthropoda</taxon>
        <taxon>Hexapoda</taxon>
        <taxon>Insecta</taxon>
        <taxon>Pterygota</taxon>
        <taxon>Neoptera</taxon>
        <taxon>Endopterygota</taxon>
        <taxon>Lepidoptera</taxon>
        <taxon>Glossata</taxon>
        <taxon>Ditrysia</taxon>
        <taxon>Papilionoidea</taxon>
        <taxon>Nymphalidae</taxon>
        <taxon>Heliconiinae</taxon>
        <taxon>Argynnini</taxon>
        <taxon>Brenthis</taxon>
    </lineage>
</organism>
<dbReference type="Proteomes" id="UP000838878">
    <property type="component" value="Chromosome 14"/>
</dbReference>
<gene>
    <name evidence="1" type="ORF">BINO364_LOCUS6175</name>
</gene>
<protein>
    <submittedName>
        <fullName evidence="1">Uncharacterized protein</fullName>
    </submittedName>
</protein>
<keyword evidence="2" id="KW-1185">Reference proteome</keyword>
<dbReference type="AlphaFoldDB" id="A0A8J9UGL2"/>
<proteinExistence type="predicted"/>
<feature type="non-terminal residue" evidence="1">
    <location>
        <position position="93"/>
    </location>
</feature>
<name>A0A8J9UGL2_9NEOP</name>
<evidence type="ECO:0000313" key="1">
    <source>
        <dbReference type="EMBL" id="CAH0719883.1"/>
    </source>
</evidence>
<dbReference type="EMBL" id="OV170234">
    <property type="protein sequence ID" value="CAH0719883.1"/>
    <property type="molecule type" value="Genomic_DNA"/>
</dbReference>
<accession>A0A8J9UGL2</accession>